<name>A0ABQ8L0N8_LABRO</name>
<dbReference type="SUPFAM" id="SSF53098">
    <property type="entry name" value="Ribonuclease H-like"/>
    <property type="match status" value="1"/>
</dbReference>
<keyword evidence="5" id="KW-0539">Nucleus</keyword>
<evidence type="ECO:0000256" key="5">
    <source>
        <dbReference type="ARBA" id="ARBA00023242"/>
    </source>
</evidence>
<keyword evidence="3" id="KW-0863">Zinc-finger</keyword>
<comment type="subcellular location">
    <subcellularLocation>
        <location evidence="1">Nucleus</location>
    </subcellularLocation>
</comment>
<sequence length="526" mass="59191">MAQVKNIPSVCLTADMWTSLTMESYLGVTCHYTDSNTELGSVVLGVSKFPKSHTADNIKEALSELISDWGLTGSVAAMVSAIQKLGLRHLPCFAHTINLIVKRAVEEHEVMADIRSRARKVVSYFRSSTNATEKLILAQERMGRQPLKLLQEVDTRWNSTHDMLQRLIDLREPVGAALASLSNDIMPLSSADFDIISESLEVLAPFKYATEELNGEKRVSASKIIPIIRMIQHKVAEKTALVRNASASSLGIALQQYINKRCSNVESIRVLALATLLDPRFKTFGFGNQDNAREAEQLLTAECASIIRLTSEHASQAEASSSQAAQNPPSSDDLWQLLDSRVSETQRHHSCNADATIEVKRYISDAYLPRSEDPLKYWQAHKEYPHLYTLARKYLAVTATSVPCERIFSKAVNLPEIAEETDAANFLEKWLVDVFEASTFQSPVITERAHRIRVIQAAREMGIVKYQEHKVMFFPDFSVAVRKQQKQFNDMKKRLQVMNIPYRFVYPAKLSFMHKGQRRICKTAGA</sequence>
<proteinExistence type="predicted"/>
<protein>
    <submittedName>
        <fullName evidence="7">E3 SUMO-protein ligase ZBED1</fullName>
    </submittedName>
</protein>
<organism evidence="7 8">
    <name type="scientific">Labeo rohita</name>
    <name type="common">Indian major carp</name>
    <name type="synonym">Cyprinus rohita</name>
    <dbReference type="NCBI Taxonomy" id="84645"/>
    <lineage>
        <taxon>Eukaryota</taxon>
        <taxon>Metazoa</taxon>
        <taxon>Chordata</taxon>
        <taxon>Craniata</taxon>
        <taxon>Vertebrata</taxon>
        <taxon>Euteleostomi</taxon>
        <taxon>Actinopterygii</taxon>
        <taxon>Neopterygii</taxon>
        <taxon>Teleostei</taxon>
        <taxon>Ostariophysi</taxon>
        <taxon>Cypriniformes</taxon>
        <taxon>Cyprinidae</taxon>
        <taxon>Labeoninae</taxon>
        <taxon>Labeonini</taxon>
        <taxon>Labeo</taxon>
    </lineage>
</organism>
<keyword evidence="7" id="KW-0436">Ligase</keyword>
<dbReference type="Proteomes" id="UP000830375">
    <property type="component" value="Unassembled WGS sequence"/>
</dbReference>
<dbReference type="InterPro" id="IPR008906">
    <property type="entry name" value="HATC_C_dom"/>
</dbReference>
<dbReference type="PANTHER" id="PTHR46481">
    <property type="entry name" value="ZINC FINGER BED DOMAIN-CONTAINING PROTEIN 4"/>
    <property type="match status" value="1"/>
</dbReference>
<feature type="domain" description="HAT C-terminal dimerisation" evidence="6">
    <location>
        <begin position="358"/>
        <end position="413"/>
    </location>
</feature>
<dbReference type="InterPro" id="IPR042566">
    <property type="entry name" value="L1_C"/>
</dbReference>
<reference evidence="7 8" key="1">
    <citation type="submission" date="2022-01" db="EMBL/GenBank/DDBJ databases">
        <title>A high-quality chromosome-level genome assembly of rohu carp, Labeo rohita.</title>
        <authorList>
            <person name="Arick M.A. II"/>
            <person name="Hsu C.-Y."/>
            <person name="Magbanua Z."/>
            <person name="Pechanova O."/>
            <person name="Grover C."/>
            <person name="Miller E."/>
            <person name="Thrash A."/>
            <person name="Ezzel L."/>
            <person name="Alam S."/>
            <person name="Benzie J."/>
            <person name="Hamilton M."/>
            <person name="Karsi A."/>
            <person name="Lawrence M.L."/>
            <person name="Peterson D.G."/>
        </authorList>
    </citation>
    <scope>NUCLEOTIDE SEQUENCE [LARGE SCALE GENOMIC DNA]</scope>
    <source>
        <strain evidence="8">BAU-BD-2019</strain>
        <tissue evidence="7">Blood</tissue>
    </source>
</reference>
<keyword evidence="8" id="KW-1185">Reference proteome</keyword>
<accession>A0ABQ8L0N8</accession>
<evidence type="ECO:0000256" key="1">
    <source>
        <dbReference type="ARBA" id="ARBA00004123"/>
    </source>
</evidence>
<dbReference type="Gene3D" id="3.30.250.20">
    <property type="entry name" value="L1 transposable element, C-terminal domain"/>
    <property type="match status" value="1"/>
</dbReference>
<dbReference type="InterPro" id="IPR012337">
    <property type="entry name" value="RNaseH-like_sf"/>
</dbReference>
<dbReference type="Pfam" id="PF05699">
    <property type="entry name" value="Dimer_Tnp_hAT"/>
    <property type="match status" value="1"/>
</dbReference>
<keyword evidence="4" id="KW-0862">Zinc</keyword>
<dbReference type="GO" id="GO:0016874">
    <property type="term" value="F:ligase activity"/>
    <property type="evidence" value="ECO:0007669"/>
    <property type="project" value="UniProtKB-KW"/>
</dbReference>
<dbReference type="EMBL" id="JACTAM010002685">
    <property type="protein sequence ID" value="KAI2643954.1"/>
    <property type="molecule type" value="Genomic_DNA"/>
</dbReference>
<dbReference type="InterPro" id="IPR052035">
    <property type="entry name" value="ZnF_BED_domain_contain"/>
</dbReference>
<evidence type="ECO:0000313" key="8">
    <source>
        <dbReference type="Proteomes" id="UP000830375"/>
    </source>
</evidence>
<evidence type="ECO:0000313" key="7">
    <source>
        <dbReference type="EMBL" id="KAI2643954.1"/>
    </source>
</evidence>
<gene>
    <name evidence="7" type="ORF">H4Q32_030044</name>
</gene>
<evidence type="ECO:0000256" key="4">
    <source>
        <dbReference type="ARBA" id="ARBA00022833"/>
    </source>
</evidence>
<evidence type="ECO:0000256" key="2">
    <source>
        <dbReference type="ARBA" id="ARBA00022723"/>
    </source>
</evidence>
<comment type="caution">
    <text evidence="7">The sequence shown here is derived from an EMBL/GenBank/DDBJ whole genome shotgun (WGS) entry which is preliminary data.</text>
</comment>
<keyword evidence="2" id="KW-0479">Metal-binding</keyword>
<evidence type="ECO:0000259" key="6">
    <source>
        <dbReference type="Pfam" id="PF05699"/>
    </source>
</evidence>
<dbReference type="PANTHER" id="PTHR46481:SF10">
    <property type="entry name" value="ZINC FINGER BED DOMAIN-CONTAINING PROTEIN 39"/>
    <property type="match status" value="1"/>
</dbReference>
<evidence type="ECO:0000256" key="3">
    <source>
        <dbReference type="ARBA" id="ARBA00022771"/>
    </source>
</evidence>